<dbReference type="PROSITE" id="PS00626">
    <property type="entry name" value="RCC1_2"/>
    <property type="match status" value="2"/>
</dbReference>
<dbReference type="Gene3D" id="2.130.10.30">
    <property type="entry name" value="Regulator of chromosome condensation 1/beta-lactamase-inhibitor protein II"/>
    <property type="match status" value="1"/>
</dbReference>
<dbReference type="InterPro" id="IPR009091">
    <property type="entry name" value="RCC1/BLIP-II"/>
</dbReference>
<dbReference type="KEGG" id="cvr:CHLNCDRAFT_13561"/>
<dbReference type="RefSeq" id="XP_005846485.1">
    <property type="nucleotide sequence ID" value="XM_005846423.1"/>
</dbReference>
<keyword evidence="5" id="KW-1185">Reference proteome</keyword>
<evidence type="ECO:0000256" key="1">
    <source>
        <dbReference type="ARBA" id="ARBA00022737"/>
    </source>
</evidence>
<dbReference type="OMA" id="SAFACGW"/>
<dbReference type="InterPro" id="IPR000408">
    <property type="entry name" value="Reg_chr_condens"/>
</dbReference>
<sequence length="171" mass="17104">AVACGARHSLALNALGQCLAWGWSLHVQCGKSAPSVPMPSVVQSLGPLTCVGVAGGMGHTVVCTDQGDVYAWGLNGDGQLGDGSDVSALEPKLVEDAALASESVTKVAAGSRHTLLLCASGSAFACGWGAFGQLGSGTFASSRTPQAVAVPAGTKVTDIAAGWWHSLILTE</sequence>
<protein>
    <submittedName>
        <fullName evidence="4">Uncharacterized protein</fullName>
    </submittedName>
</protein>
<evidence type="ECO:0000313" key="5">
    <source>
        <dbReference type="Proteomes" id="UP000008141"/>
    </source>
</evidence>
<dbReference type="OrthoDB" id="512027at2759"/>
<dbReference type="InterPro" id="IPR051210">
    <property type="entry name" value="Ub_ligase/GEF_domain"/>
</dbReference>
<dbReference type="Pfam" id="PF00415">
    <property type="entry name" value="RCC1"/>
    <property type="match status" value="2"/>
</dbReference>
<name>E1ZIS3_CHLVA</name>
<feature type="repeat" description="RCC1" evidence="2">
    <location>
        <begin position="67"/>
        <end position="120"/>
    </location>
</feature>
<proteinExistence type="predicted"/>
<feature type="non-terminal residue" evidence="4">
    <location>
        <position position="1"/>
    </location>
</feature>
<dbReference type="InParanoid" id="E1ZIS3"/>
<dbReference type="AlphaFoldDB" id="E1ZIS3"/>
<dbReference type="STRING" id="554065.E1ZIS3"/>
<evidence type="ECO:0000256" key="3">
    <source>
        <dbReference type="SAM" id="SignalP"/>
    </source>
</evidence>
<dbReference type="PROSITE" id="PS50012">
    <property type="entry name" value="RCC1_3"/>
    <property type="match status" value="3"/>
</dbReference>
<dbReference type="eggNOG" id="KOG1426">
    <property type="taxonomic scope" value="Eukaryota"/>
</dbReference>
<feature type="repeat" description="RCC1" evidence="2">
    <location>
        <begin position="16"/>
        <end position="66"/>
    </location>
</feature>
<dbReference type="SUPFAM" id="SSF50985">
    <property type="entry name" value="RCC1/BLIP-II"/>
    <property type="match status" value="1"/>
</dbReference>
<evidence type="ECO:0000313" key="4">
    <source>
        <dbReference type="EMBL" id="EFN54383.1"/>
    </source>
</evidence>
<feature type="signal peptide" evidence="3">
    <location>
        <begin position="1"/>
        <end position="20"/>
    </location>
</feature>
<keyword evidence="3" id="KW-0732">Signal</keyword>
<dbReference type="GeneID" id="17353872"/>
<accession>E1ZIS3</accession>
<gene>
    <name evidence="4" type="ORF">CHLNCDRAFT_13561</name>
</gene>
<dbReference type="EMBL" id="GL433848">
    <property type="protein sequence ID" value="EFN54383.1"/>
    <property type="molecule type" value="Genomic_DNA"/>
</dbReference>
<dbReference type="PANTHER" id="PTHR22870">
    <property type="entry name" value="REGULATOR OF CHROMOSOME CONDENSATION"/>
    <property type="match status" value="1"/>
</dbReference>
<feature type="repeat" description="RCC1" evidence="2">
    <location>
        <begin position="121"/>
        <end position="171"/>
    </location>
</feature>
<reference evidence="4 5" key="1">
    <citation type="journal article" date="2010" name="Plant Cell">
        <title>The Chlorella variabilis NC64A genome reveals adaptation to photosymbiosis, coevolution with viruses, and cryptic sex.</title>
        <authorList>
            <person name="Blanc G."/>
            <person name="Duncan G."/>
            <person name="Agarkova I."/>
            <person name="Borodovsky M."/>
            <person name="Gurnon J."/>
            <person name="Kuo A."/>
            <person name="Lindquist E."/>
            <person name="Lucas S."/>
            <person name="Pangilinan J."/>
            <person name="Polle J."/>
            <person name="Salamov A."/>
            <person name="Terry A."/>
            <person name="Yamada T."/>
            <person name="Dunigan D.D."/>
            <person name="Grigoriev I.V."/>
            <person name="Claverie J.M."/>
            <person name="Van Etten J.L."/>
        </authorList>
    </citation>
    <scope>NUCLEOTIDE SEQUENCE [LARGE SCALE GENOMIC DNA]</scope>
    <source>
        <strain evidence="4 5">NC64A</strain>
    </source>
</reference>
<feature type="chain" id="PRO_5003155988" evidence="3">
    <location>
        <begin position="21"/>
        <end position="171"/>
    </location>
</feature>
<keyword evidence="1" id="KW-0677">Repeat</keyword>
<dbReference type="PANTHER" id="PTHR22870:SF360">
    <property type="entry name" value="ULTRAVIOLET-B RECEPTOR UVR8"/>
    <property type="match status" value="1"/>
</dbReference>
<organism evidence="5">
    <name type="scientific">Chlorella variabilis</name>
    <name type="common">Green alga</name>
    <dbReference type="NCBI Taxonomy" id="554065"/>
    <lineage>
        <taxon>Eukaryota</taxon>
        <taxon>Viridiplantae</taxon>
        <taxon>Chlorophyta</taxon>
        <taxon>core chlorophytes</taxon>
        <taxon>Trebouxiophyceae</taxon>
        <taxon>Chlorellales</taxon>
        <taxon>Chlorellaceae</taxon>
        <taxon>Chlorella clade</taxon>
        <taxon>Chlorella</taxon>
    </lineage>
</organism>
<feature type="non-terminal residue" evidence="4">
    <location>
        <position position="171"/>
    </location>
</feature>
<evidence type="ECO:0000256" key="2">
    <source>
        <dbReference type="PROSITE-ProRule" id="PRU00235"/>
    </source>
</evidence>
<dbReference type="Proteomes" id="UP000008141">
    <property type="component" value="Unassembled WGS sequence"/>
</dbReference>